<reference evidence="3 4" key="1">
    <citation type="submission" date="2023-07" db="EMBL/GenBank/DDBJ databases">
        <title>Micromonospora profundi TRM 95458 converts glycerol to a new osmotic compound.</title>
        <authorList>
            <person name="Lu D."/>
        </authorList>
    </citation>
    <scope>NUCLEOTIDE SEQUENCE [LARGE SCALE GENOMIC DNA]</scope>
    <source>
        <strain evidence="3 4">TRM95458</strain>
    </source>
</reference>
<evidence type="ECO:0000313" key="3">
    <source>
        <dbReference type="EMBL" id="WLS44788.1"/>
    </source>
</evidence>
<organism evidence="3 4">
    <name type="scientific">Micromonospora profundi</name>
    <dbReference type="NCBI Taxonomy" id="1420889"/>
    <lineage>
        <taxon>Bacteria</taxon>
        <taxon>Bacillati</taxon>
        <taxon>Actinomycetota</taxon>
        <taxon>Actinomycetes</taxon>
        <taxon>Micromonosporales</taxon>
        <taxon>Micromonosporaceae</taxon>
        <taxon>Micromonospora</taxon>
    </lineage>
</organism>
<accession>A0AAJ6L4N8</accession>
<dbReference type="KEGG" id="mprn:Q3V37_25930"/>
<dbReference type="Proteomes" id="UP001235874">
    <property type="component" value="Chromosome"/>
</dbReference>
<dbReference type="InterPro" id="IPR050534">
    <property type="entry name" value="Coronavir_polyprotein_1ab"/>
</dbReference>
<dbReference type="CDD" id="cd18809">
    <property type="entry name" value="SF1_C_RecD"/>
    <property type="match status" value="1"/>
</dbReference>
<name>A0AAJ6L4N8_9ACTN</name>
<feature type="domain" description="UvrD-like helicase C-terminal" evidence="2">
    <location>
        <begin position="1067"/>
        <end position="1114"/>
    </location>
</feature>
<dbReference type="SUPFAM" id="SSF52540">
    <property type="entry name" value="P-loop containing nucleoside triphosphate hydrolases"/>
    <property type="match status" value="1"/>
</dbReference>
<dbReference type="RefSeq" id="WP_306271983.1">
    <property type="nucleotide sequence ID" value="NZ_CP130472.1"/>
</dbReference>
<dbReference type="InterPro" id="IPR027417">
    <property type="entry name" value="P-loop_NTPase"/>
</dbReference>
<proteinExistence type="predicted"/>
<sequence>MRHLTVRVAWHDSGWDARVCAAPSHNSFCLALDRVREERNDAAEDALAGRLLSELSSKQHPPCAAEGTPFMNATQWTRTFQHPYARNANTKTTHGHLAPTQIVVPPYSTFAVPYAWMLARQQQSIEERLPDPLDPELAELPFDGKWVFNGRRQRQLLEHIFGQLDVDSSLVMIYTKSGHPLDERHGRLLLGIGTLSQISSTLLYDKSSAGPDQPLWDRLISHSIRPTGADGLLLPYQDYLRSTGDPQEDAHRAGLAEQIAIGVDDAHVRAFSYGSELAGPDVALAMLTATLEAIRAVRADGIAAGPWEQREEWLNARIAEQWTARGSYPGLGATLEGMGLRLGTSLVRELLSSGTLRNDENPWPLVAALLEGKQPPPRPVYAADLAIAGRIWSVLPAKRREFLHLLSRLDVTSDAAGRWQDPQRRNASTRTPVTDVAVLANPYRLAEVDLGSGRGENREGPITVGTVDRGLLGGLPAPTPAPIDPPLAGNMDPRRVRAALVAVLRDAAERGDTLLAEGEAAERVAALDLSSPLVLPPFALESLPDLGSEVLRTTTPDPEGVEVPVVQLVERATIASTLTKKLIARAGASAPSLGENWQTLLVDAIGAAKIDLTDDRHVAALKEQADALERITTRKLSCLVGSAGTGKTSVLGALLRSGKLVGEGVLLLAPTGKARVRLAQAAAGEAMTVSQFLYRQGRYDGARQRPLTTASTVAAKAKGLYTGKRTVVVDECSMLTEDDLAAIIGALNLGFIQRLILVGDPNQLPPIGPGRPFADLVSLLDRAADAPLGSPQHAAHGALARLQVQLRAAGGSKALALAAWFTDDTQPVDADRILAELDGDPARLPGESAGEDPTGPVGEQPLELEPDDAVAHAEAYGQQLAKVLPGHIRQIGDLEIVFWKSPEELRAALLTQLAKQIGADSPTGFDAALGIVDGYVPFGDHSGAERFQVLSPVRMNSHGVYELNRLMQATFRGAELVKGRKQHRALGAEDIVVRDKVICVTNGYYKGWDHRHKTKVEEYLANGEVGLVASVADKGYGTQWALALARREHEHFYFGGRTGGDTSALELAYALTVHKAQGSEFETVLVVLPKASRMLSRELAYTALTRARKKLVLLVEGDDPSVLLDLTRAERSETARRNTNLFALTAVRRPGEGQPFAEHLRHRASDGTLVRSKSEVVILNRILERFGPDIFQYEQRLPGPVTGGRLLPDFTAVTDAGEPIVLEHLGMLDVPSYQASWAWKQQWYAANGFVEGRTLFTTDERDGLSTGAVDAVLDDIAKVLEL</sequence>
<dbReference type="Gene3D" id="3.40.50.300">
    <property type="entry name" value="P-loop containing nucleotide triphosphate hydrolases"/>
    <property type="match status" value="2"/>
</dbReference>
<evidence type="ECO:0000313" key="4">
    <source>
        <dbReference type="Proteomes" id="UP001235874"/>
    </source>
</evidence>
<dbReference type="CDD" id="cd17933">
    <property type="entry name" value="DEXSc_RecD-like"/>
    <property type="match status" value="1"/>
</dbReference>
<evidence type="ECO:0000256" key="1">
    <source>
        <dbReference type="SAM" id="MobiDB-lite"/>
    </source>
</evidence>
<protein>
    <submittedName>
        <fullName evidence="3">AAA family ATPase</fullName>
    </submittedName>
</protein>
<dbReference type="PANTHER" id="PTHR43788">
    <property type="entry name" value="DNA2/NAM7 HELICASE FAMILY MEMBER"/>
    <property type="match status" value="1"/>
</dbReference>
<dbReference type="Pfam" id="PF13538">
    <property type="entry name" value="UvrD_C_2"/>
    <property type="match status" value="1"/>
</dbReference>
<feature type="region of interest" description="Disordered" evidence="1">
    <location>
        <begin position="839"/>
        <end position="859"/>
    </location>
</feature>
<dbReference type="InterPro" id="IPR027785">
    <property type="entry name" value="UvrD-like_helicase_C"/>
</dbReference>
<dbReference type="EMBL" id="CP130472">
    <property type="protein sequence ID" value="WLS44788.1"/>
    <property type="molecule type" value="Genomic_DNA"/>
</dbReference>
<gene>
    <name evidence="3" type="ORF">Q3V37_25930</name>
</gene>
<evidence type="ECO:0000259" key="2">
    <source>
        <dbReference type="Pfam" id="PF13538"/>
    </source>
</evidence>
<dbReference type="Pfam" id="PF13604">
    <property type="entry name" value="AAA_30"/>
    <property type="match status" value="1"/>
</dbReference>
<keyword evidence="4" id="KW-1185">Reference proteome</keyword>